<evidence type="ECO:0000313" key="2">
    <source>
        <dbReference type="EMBL" id="CAK7232606.1"/>
    </source>
</evidence>
<dbReference type="Proteomes" id="UP001642405">
    <property type="component" value="Unassembled WGS sequence"/>
</dbReference>
<organism evidence="2 3">
    <name type="scientific">Sporothrix curviconia</name>
    <dbReference type="NCBI Taxonomy" id="1260050"/>
    <lineage>
        <taxon>Eukaryota</taxon>
        <taxon>Fungi</taxon>
        <taxon>Dikarya</taxon>
        <taxon>Ascomycota</taxon>
        <taxon>Pezizomycotina</taxon>
        <taxon>Sordariomycetes</taxon>
        <taxon>Sordariomycetidae</taxon>
        <taxon>Ophiostomatales</taxon>
        <taxon>Ophiostomataceae</taxon>
        <taxon>Sporothrix</taxon>
    </lineage>
</organism>
<name>A0ABP0CMI8_9PEZI</name>
<reference evidence="2 3" key="1">
    <citation type="submission" date="2024-01" db="EMBL/GenBank/DDBJ databases">
        <authorList>
            <person name="Allen C."/>
            <person name="Tagirdzhanova G."/>
        </authorList>
    </citation>
    <scope>NUCLEOTIDE SEQUENCE [LARGE SCALE GENOMIC DNA]</scope>
</reference>
<dbReference type="PANTHER" id="PTHR38113:SF1">
    <property type="entry name" value="DUF2293 DOMAIN-CONTAINING PROTEIN"/>
    <property type="match status" value="1"/>
</dbReference>
<proteinExistence type="predicted"/>
<evidence type="ECO:0000313" key="3">
    <source>
        <dbReference type="Proteomes" id="UP001642405"/>
    </source>
</evidence>
<feature type="compositionally biased region" description="Acidic residues" evidence="1">
    <location>
        <begin position="121"/>
        <end position="134"/>
    </location>
</feature>
<keyword evidence="3" id="KW-1185">Reference proteome</keyword>
<gene>
    <name evidence="2" type="ORF">SCUCBS95973_008315</name>
</gene>
<dbReference type="PANTHER" id="PTHR38113">
    <property type="match status" value="1"/>
</dbReference>
<dbReference type="EMBL" id="CAWUHB010000066">
    <property type="protein sequence ID" value="CAK7232606.1"/>
    <property type="molecule type" value="Genomic_DNA"/>
</dbReference>
<protein>
    <submittedName>
        <fullName evidence="2">Uncharacterized protein</fullName>
    </submittedName>
</protein>
<sequence length="226" mass="25753">MKSKHHSYYELVENKDKKKKLEFQITNKKTPPPGFEFVPISKSELTAACKELSREQDAMIFIVSNSSLANSLIQQETSYANARRAVEQLCLDVLVKWRGDEENGRDQLDEILREVIVISDSEGEDDDGEDEEADSSGVESGDLAAEPSYLTYPATRTTHYDENVPVLGQPHRPYMQDEYVAHQTIHWMCSLWALPHWANTKPDGAMSHYTLSNGHQAIYSHRKGFY</sequence>
<feature type="region of interest" description="Disordered" evidence="1">
    <location>
        <begin position="119"/>
        <end position="144"/>
    </location>
</feature>
<comment type="caution">
    <text evidence="2">The sequence shown here is derived from an EMBL/GenBank/DDBJ whole genome shotgun (WGS) entry which is preliminary data.</text>
</comment>
<evidence type="ECO:0000256" key="1">
    <source>
        <dbReference type="SAM" id="MobiDB-lite"/>
    </source>
</evidence>
<accession>A0ABP0CMI8</accession>